<dbReference type="AlphaFoldDB" id="A0A9P6UCU1"/>
<accession>A0A9P6UCU1</accession>
<feature type="domain" description="Major facilitator superfamily (MFS) profile" evidence="9">
    <location>
        <begin position="207"/>
        <end position="615"/>
    </location>
</feature>
<feature type="transmembrane region" description="Helical" evidence="8">
    <location>
        <begin position="470"/>
        <end position="490"/>
    </location>
</feature>
<feature type="transmembrane region" description="Helical" evidence="8">
    <location>
        <begin position="433"/>
        <end position="450"/>
    </location>
</feature>
<evidence type="ECO:0000256" key="4">
    <source>
        <dbReference type="ARBA" id="ARBA00022692"/>
    </source>
</evidence>
<feature type="transmembrane region" description="Helical" evidence="8">
    <location>
        <begin position="561"/>
        <end position="583"/>
    </location>
</feature>
<gene>
    <name evidence="10" type="ORF">DFQ27_000970</name>
</gene>
<proteinExistence type="inferred from homology"/>
<evidence type="ECO:0000256" key="6">
    <source>
        <dbReference type="ARBA" id="ARBA00023136"/>
    </source>
</evidence>
<feature type="region of interest" description="Disordered" evidence="7">
    <location>
        <begin position="152"/>
        <end position="187"/>
    </location>
</feature>
<dbReference type="Pfam" id="PF07690">
    <property type="entry name" value="MFS_1"/>
    <property type="match status" value="1"/>
</dbReference>
<feature type="transmembrane region" description="Helical" evidence="8">
    <location>
        <begin position="304"/>
        <end position="325"/>
    </location>
</feature>
<feature type="compositionally biased region" description="Basic and acidic residues" evidence="7">
    <location>
        <begin position="43"/>
        <end position="87"/>
    </location>
</feature>
<dbReference type="PANTHER" id="PTHR23506:SF23">
    <property type="entry name" value="GH10249P"/>
    <property type="match status" value="1"/>
</dbReference>
<keyword evidence="4 8" id="KW-0812">Transmembrane</keyword>
<evidence type="ECO:0000313" key="10">
    <source>
        <dbReference type="EMBL" id="KAG0270006.1"/>
    </source>
</evidence>
<dbReference type="EMBL" id="JAAAJB010000013">
    <property type="protein sequence ID" value="KAG0270006.1"/>
    <property type="molecule type" value="Genomic_DNA"/>
</dbReference>
<dbReference type="GO" id="GO:0016020">
    <property type="term" value="C:membrane"/>
    <property type="evidence" value="ECO:0007669"/>
    <property type="project" value="UniProtKB-SubCell"/>
</dbReference>
<feature type="transmembrane region" description="Helical" evidence="8">
    <location>
        <begin position="337"/>
        <end position="358"/>
    </location>
</feature>
<comment type="subcellular location">
    <subcellularLocation>
        <location evidence="1">Membrane</location>
        <topology evidence="1">Multi-pass membrane protein</topology>
    </subcellularLocation>
</comment>
<dbReference type="InterPro" id="IPR020846">
    <property type="entry name" value="MFS_dom"/>
</dbReference>
<feature type="transmembrane region" description="Helical" evidence="8">
    <location>
        <begin position="522"/>
        <end position="549"/>
    </location>
</feature>
<evidence type="ECO:0000256" key="5">
    <source>
        <dbReference type="ARBA" id="ARBA00022989"/>
    </source>
</evidence>
<dbReference type="InterPro" id="IPR001958">
    <property type="entry name" value="Tet-R_TetA/multi-R_MdtG-like"/>
</dbReference>
<dbReference type="GO" id="GO:0022857">
    <property type="term" value="F:transmembrane transporter activity"/>
    <property type="evidence" value="ECO:0007669"/>
    <property type="project" value="InterPro"/>
</dbReference>
<dbReference type="OrthoDB" id="5086884at2759"/>
<feature type="compositionally biased region" description="Gly residues" evidence="7">
    <location>
        <begin position="159"/>
        <end position="172"/>
    </location>
</feature>
<dbReference type="Gene3D" id="1.20.1250.20">
    <property type="entry name" value="MFS general substrate transporter like domains"/>
    <property type="match status" value="2"/>
</dbReference>
<evidence type="ECO:0000256" key="2">
    <source>
        <dbReference type="ARBA" id="ARBA00006829"/>
    </source>
</evidence>
<evidence type="ECO:0000256" key="1">
    <source>
        <dbReference type="ARBA" id="ARBA00004141"/>
    </source>
</evidence>
<comment type="caution">
    <text evidence="10">The sequence shown here is derived from an EMBL/GenBank/DDBJ whole genome shotgun (WGS) entry which is preliminary data.</text>
</comment>
<dbReference type="PRINTS" id="PR01035">
    <property type="entry name" value="TCRTETA"/>
</dbReference>
<feature type="compositionally biased region" description="Polar residues" evidence="7">
    <location>
        <begin position="106"/>
        <end position="117"/>
    </location>
</feature>
<evidence type="ECO:0000256" key="3">
    <source>
        <dbReference type="ARBA" id="ARBA00022448"/>
    </source>
</evidence>
<feature type="compositionally biased region" description="Low complexity" evidence="7">
    <location>
        <begin position="1"/>
        <end position="18"/>
    </location>
</feature>
<dbReference type="CDD" id="cd17325">
    <property type="entry name" value="MFS_MdtG_SLC18_like"/>
    <property type="match status" value="1"/>
</dbReference>
<dbReference type="InterPro" id="IPR036259">
    <property type="entry name" value="MFS_trans_sf"/>
</dbReference>
<dbReference type="PROSITE" id="PS50850">
    <property type="entry name" value="MFS"/>
    <property type="match status" value="1"/>
</dbReference>
<organism evidence="10 11">
    <name type="scientific">Actinomortierella ambigua</name>
    <dbReference type="NCBI Taxonomy" id="1343610"/>
    <lineage>
        <taxon>Eukaryota</taxon>
        <taxon>Fungi</taxon>
        <taxon>Fungi incertae sedis</taxon>
        <taxon>Mucoromycota</taxon>
        <taxon>Mortierellomycotina</taxon>
        <taxon>Mortierellomycetes</taxon>
        <taxon>Mortierellales</taxon>
        <taxon>Mortierellaceae</taxon>
        <taxon>Actinomortierella</taxon>
    </lineage>
</organism>
<evidence type="ECO:0000259" key="9">
    <source>
        <dbReference type="PROSITE" id="PS50850"/>
    </source>
</evidence>
<keyword evidence="6 8" id="KW-0472">Membrane</keyword>
<keyword evidence="5 8" id="KW-1133">Transmembrane helix</keyword>
<feature type="transmembrane region" description="Helical" evidence="8">
    <location>
        <begin position="245"/>
        <end position="265"/>
    </location>
</feature>
<comment type="similarity">
    <text evidence="2">Belongs to the major facilitator superfamily. Vesicular transporter family.</text>
</comment>
<dbReference type="Proteomes" id="UP000807716">
    <property type="component" value="Unassembled WGS sequence"/>
</dbReference>
<name>A0A9P6UCU1_9FUNG</name>
<dbReference type="PANTHER" id="PTHR23506">
    <property type="entry name" value="GH10249P"/>
    <property type="match status" value="1"/>
</dbReference>
<evidence type="ECO:0000256" key="8">
    <source>
        <dbReference type="SAM" id="Phobius"/>
    </source>
</evidence>
<feature type="transmembrane region" description="Helical" evidence="8">
    <location>
        <begin position="497"/>
        <end position="516"/>
    </location>
</feature>
<feature type="region of interest" description="Disordered" evidence="7">
    <location>
        <begin position="1"/>
        <end position="124"/>
    </location>
</feature>
<dbReference type="SUPFAM" id="SSF103473">
    <property type="entry name" value="MFS general substrate transporter"/>
    <property type="match status" value="1"/>
</dbReference>
<sequence>MATFTPGTAATGGSPASSILLPPAEIPDSPARSFQSAASYHSDASHRGHYPESERHSDYDESVRSDYGRSHGSIDDMARESEARQAEDAGSCGSRTCRSLDRRSTMRTQDSAGSRPSTRVGHSISFSGADYSLKDLYQDTFSEKNAIDRTAGASTISTKGGGGRGEGSGGGPSTSSSGGMRKSASTRSISVRRKSWFARMRRSPNFTLFTVFLALFIDMATYGIIVPIIPFIVSDRMHGSAVHTGMLLAVYALGMLIASPLFGTLGDYFVSRRVPMLIGLVGMLASTVFFMLASNIYILILARLLQGMAGGSVWTLGLALIADVFPTEALGVQMGKALIGYTLGLMMGPPLGGLLYDYGGYRAPFYFCCSITVVDILCRSLVIEEREEIVLALRLLGKRQEAVEEAQVIKAQRKSERLHSKHVWWQLLRSKRLLACIIITACGAFVFSGAEPTMPLQLARKYNLNAEKIGLVFMAFSLPTMTGPLWGALSDSFGAKAISLVSLVLCSASVLLLGIFQDSLPLSIVLFTLIGTTGTAVLTPILAEISAVVRNIGTDSFAMAYALFNMAFSLGVMVGPIVCGVLYERVGFHIMTYAMVGVLFVAVPVTVLWIGGRAQKRRDIAKYREDEEIRRAWREQGRRHGASASSLTKSFSRYSLELADQDAVLYEDSPVVMTSHQQNVASAGGGGGGGKDKDIERGDDACLAEKVGGVGLTRVDVLKSARLTGGS</sequence>
<feature type="region of interest" description="Disordered" evidence="7">
    <location>
        <begin position="677"/>
        <end position="696"/>
    </location>
</feature>
<reference evidence="10" key="1">
    <citation type="journal article" date="2020" name="Fungal Divers.">
        <title>Resolving the Mortierellaceae phylogeny through synthesis of multi-gene phylogenetics and phylogenomics.</title>
        <authorList>
            <person name="Vandepol N."/>
            <person name="Liber J."/>
            <person name="Desiro A."/>
            <person name="Na H."/>
            <person name="Kennedy M."/>
            <person name="Barry K."/>
            <person name="Grigoriev I.V."/>
            <person name="Miller A.N."/>
            <person name="O'Donnell K."/>
            <person name="Stajich J.E."/>
            <person name="Bonito G."/>
        </authorList>
    </citation>
    <scope>NUCLEOTIDE SEQUENCE</scope>
    <source>
        <strain evidence="10">BC1065</strain>
    </source>
</reference>
<protein>
    <recommendedName>
        <fullName evidence="9">Major facilitator superfamily (MFS) profile domain-containing protein</fullName>
    </recommendedName>
</protein>
<dbReference type="InterPro" id="IPR050930">
    <property type="entry name" value="MFS_Vesicular_Transporter"/>
</dbReference>
<evidence type="ECO:0000313" key="11">
    <source>
        <dbReference type="Proteomes" id="UP000807716"/>
    </source>
</evidence>
<feature type="transmembrane region" description="Helical" evidence="8">
    <location>
        <begin position="589"/>
        <end position="610"/>
    </location>
</feature>
<evidence type="ECO:0000256" key="7">
    <source>
        <dbReference type="SAM" id="MobiDB-lite"/>
    </source>
</evidence>
<feature type="transmembrane region" description="Helical" evidence="8">
    <location>
        <begin position="206"/>
        <end position="233"/>
    </location>
</feature>
<dbReference type="InterPro" id="IPR011701">
    <property type="entry name" value="MFS"/>
</dbReference>
<feature type="transmembrane region" description="Helical" evidence="8">
    <location>
        <begin position="277"/>
        <end position="298"/>
    </location>
</feature>
<keyword evidence="11" id="KW-1185">Reference proteome</keyword>
<keyword evidence="3" id="KW-0813">Transport</keyword>